<dbReference type="InterPro" id="IPR000873">
    <property type="entry name" value="AMP-dep_synth/lig_dom"/>
</dbReference>
<dbReference type="Gene3D" id="3.30.559.30">
    <property type="entry name" value="Nonribosomal peptide synthetase, condensation domain"/>
    <property type="match status" value="1"/>
</dbReference>
<dbReference type="PANTHER" id="PTHR45527:SF1">
    <property type="entry name" value="FATTY ACID SYNTHASE"/>
    <property type="match status" value="1"/>
</dbReference>
<name>A0A0J8WKB6_9MYCO</name>
<dbReference type="PROSITE" id="PS00455">
    <property type="entry name" value="AMP_BINDING"/>
    <property type="match status" value="1"/>
</dbReference>
<dbReference type="Pfam" id="PF00501">
    <property type="entry name" value="AMP-binding"/>
    <property type="match status" value="1"/>
</dbReference>
<evidence type="ECO:0000259" key="1">
    <source>
        <dbReference type="Pfam" id="PF00501"/>
    </source>
</evidence>
<sequence>VEFRTDVFDASSIEMLVERLRRVLVAMIADPARTVSSVDVVDGAESARLDVFGCREVLARPVVGASIPELFGAQVDRAPEAVAVRFEGRSWTYRELDEASNRLACLLIDHGVGPGGYVALLLHRCARAIVSILAVLKTGAAYLPIDPAHPKQRLQFMLADCGPLVAITTAGLAERFDGCDLMVIDVDDPRIDGQPSTPLACAAPDDVAYVIYTSGTTGLPK</sequence>
<dbReference type="SUPFAM" id="SSF56801">
    <property type="entry name" value="Acetyl-CoA synthetase-like"/>
    <property type="match status" value="1"/>
</dbReference>
<dbReference type="PANTHER" id="PTHR45527">
    <property type="entry name" value="NONRIBOSOMAL PEPTIDE SYNTHETASE"/>
    <property type="match status" value="1"/>
</dbReference>
<protein>
    <recommendedName>
        <fullName evidence="1">AMP-dependent synthetase/ligase domain-containing protein</fullName>
    </recommendedName>
</protein>
<reference evidence="2 3" key="1">
    <citation type="submission" date="2015-06" db="EMBL/GenBank/DDBJ databases">
        <title>Genome sequence of Mycobacterium conceptionense strain MLE.</title>
        <authorList>
            <person name="Greninger A.L."/>
            <person name="Cunningham G."/>
            <person name="Chiu C.Y."/>
            <person name="Miller S."/>
        </authorList>
    </citation>
    <scope>NUCLEOTIDE SEQUENCE [LARGE SCALE GENOMIC DNA]</scope>
    <source>
        <strain evidence="2 3">MLE</strain>
    </source>
</reference>
<evidence type="ECO:0000313" key="2">
    <source>
        <dbReference type="EMBL" id="KMV13469.1"/>
    </source>
</evidence>
<dbReference type="EMBL" id="LFOD01000124">
    <property type="protein sequence ID" value="KMV13469.1"/>
    <property type="molecule type" value="Genomic_DNA"/>
</dbReference>
<proteinExistence type="predicted"/>
<dbReference type="GO" id="GO:0044550">
    <property type="term" value="P:secondary metabolite biosynthetic process"/>
    <property type="evidence" value="ECO:0007669"/>
    <property type="project" value="TreeGrafter"/>
</dbReference>
<evidence type="ECO:0000313" key="3">
    <source>
        <dbReference type="Proteomes" id="UP000037594"/>
    </source>
</evidence>
<gene>
    <name evidence="2" type="ORF">ACT17_34885</name>
</gene>
<feature type="non-terminal residue" evidence="2">
    <location>
        <position position="221"/>
    </location>
</feature>
<accession>A0A0J8WKB6</accession>
<dbReference type="Gene3D" id="3.40.50.980">
    <property type="match status" value="2"/>
</dbReference>
<dbReference type="Proteomes" id="UP000037594">
    <property type="component" value="Unassembled WGS sequence"/>
</dbReference>
<dbReference type="RefSeq" id="WP_048896656.1">
    <property type="nucleotide sequence ID" value="NZ_LFOD01000124.1"/>
</dbReference>
<feature type="non-terminal residue" evidence="2">
    <location>
        <position position="1"/>
    </location>
</feature>
<comment type="caution">
    <text evidence="2">The sequence shown here is derived from an EMBL/GenBank/DDBJ whole genome shotgun (WGS) entry which is preliminary data.</text>
</comment>
<dbReference type="GO" id="GO:0031177">
    <property type="term" value="F:phosphopantetheine binding"/>
    <property type="evidence" value="ECO:0007669"/>
    <property type="project" value="TreeGrafter"/>
</dbReference>
<organism evidence="2 3">
    <name type="scientific">Mycolicibacterium conceptionense</name>
    <dbReference type="NCBI Taxonomy" id="451644"/>
    <lineage>
        <taxon>Bacteria</taxon>
        <taxon>Bacillati</taxon>
        <taxon>Actinomycetota</taxon>
        <taxon>Actinomycetes</taxon>
        <taxon>Mycobacteriales</taxon>
        <taxon>Mycobacteriaceae</taxon>
        <taxon>Mycolicibacterium</taxon>
    </lineage>
</organism>
<dbReference type="AlphaFoldDB" id="A0A0J8WKB6"/>
<dbReference type="FunFam" id="3.40.50.980:FF:000001">
    <property type="entry name" value="Non-ribosomal peptide synthetase"/>
    <property type="match status" value="1"/>
</dbReference>
<dbReference type="GO" id="GO:0005737">
    <property type="term" value="C:cytoplasm"/>
    <property type="evidence" value="ECO:0007669"/>
    <property type="project" value="TreeGrafter"/>
</dbReference>
<dbReference type="GO" id="GO:0043041">
    <property type="term" value="P:amino acid activation for nonribosomal peptide biosynthetic process"/>
    <property type="evidence" value="ECO:0007669"/>
    <property type="project" value="TreeGrafter"/>
</dbReference>
<dbReference type="InterPro" id="IPR020845">
    <property type="entry name" value="AMP-binding_CS"/>
</dbReference>
<feature type="domain" description="AMP-dependent synthetase/ligase" evidence="1">
    <location>
        <begin position="73"/>
        <end position="221"/>
    </location>
</feature>
<dbReference type="PATRIC" id="fig|451644.5.peg.7178"/>